<dbReference type="EMBL" id="MFCX01000011">
    <property type="protein sequence ID" value="OGE26394.1"/>
    <property type="molecule type" value="Genomic_DNA"/>
</dbReference>
<dbReference type="GO" id="GO:0005737">
    <property type="term" value="C:cytoplasm"/>
    <property type="evidence" value="ECO:0007669"/>
    <property type="project" value="TreeGrafter"/>
</dbReference>
<sequence length="177" mass="20486">MDEQIILAVDDQGKFLEYIPKSIGHTGLGRRHLAVTFLIFNSKGEVLLQRRKHQVFDNIWDFTASTHPLHKRDGTNETLKEAALRSLKNECNIDLSITDIKVVGEFNYFAQIGEYCENEHDFLLIGEYNGQVKLNPEVAYEYKWVSKQVLLNDMNQNPQKYTAWANEGLKVLKEKLE</sequence>
<protein>
    <recommendedName>
        <fullName evidence="1">Nudix hydrolase domain-containing protein</fullName>
    </recommendedName>
</protein>
<dbReference type="Proteomes" id="UP000177042">
    <property type="component" value="Unassembled WGS sequence"/>
</dbReference>
<comment type="caution">
    <text evidence="2">The sequence shown here is derived from an EMBL/GenBank/DDBJ whole genome shotgun (WGS) entry which is preliminary data.</text>
</comment>
<dbReference type="GO" id="GO:0009240">
    <property type="term" value="P:isopentenyl diphosphate biosynthetic process"/>
    <property type="evidence" value="ECO:0007669"/>
    <property type="project" value="TreeGrafter"/>
</dbReference>
<dbReference type="InterPro" id="IPR015797">
    <property type="entry name" value="NUDIX_hydrolase-like_dom_sf"/>
</dbReference>
<reference evidence="2 3" key="1">
    <citation type="journal article" date="2016" name="Nat. Commun.">
        <title>Thousands of microbial genomes shed light on interconnected biogeochemical processes in an aquifer system.</title>
        <authorList>
            <person name="Anantharaman K."/>
            <person name="Brown C.T."/>
            <person name="Hug L.A."/>
            <person name="Sharon I."/>
            <person name="Castelle C.J."/>
            <person name="Probst A.J."/>
            <person name="Thomas B.C."/>
            <person name="Singh A."/>
            <person name="Wilkins M.J."/>
            <person name="Karaoz U."/>
            <person name="Brodie E.L."/>
            <person name="Williams K.H."/>
            <person name="Hubbard S.S."/>
            <person name="Banfield J.F."/>
        </authorList>
    </citation>
    <scope>NUCLEOTIDE SEQUENCE [LARGE SCALE GENOMIC DNA]</scope>
</reference>
<proteinExistence type="predicted"/>
<dbReference type="PANTHER" id="PTHR10885">
    <property type="entry name" value="ISOPENTENYL-DIPHOSPHATE DELTA-ISOMERASE"/>
    <property type="match status" value="1"/>
</dbReference>
<dbReference type="AlphaFoldDB" id="A0A1F5JCN2"/>
<dbReference type="PROSITE" id="PS51462">
    <property type="entry name" value="NUDIX"/>
    <property type="match status" value="1"/>
</dbReference>
<organism evidence="2 3">
    <name type="scientific">Candidatus Daviesbacteria bacterium RIFCSPHIGHO2_02_FULL_39_12</name>
    <dbReference type="NCBI Taxonomy" id="1797770"/>
    <lineage>
        <taxon>Bacteria</taxon>
        <taxon>Candidatus Daviesiibacteriota</taxon>
    </lineage>
</organism>
<name>A0A1F5JCN2_9BACT</name>
<dbReference type="SUPFAM" id="SSF55811">
    <property type="entry name" value="Nudix"/>
    <property type="match status" value="1"/>
</dbReference>
<evidence type="ECO:0000259" key="1">
    <source>
        <dbReference type="PROSITE" id="PS51462"/>
    </source>
</evidence>
<evidence type="ECO:0000313" key="3">
    <source>
        <dbReference type="Proteomes" id="UP000177042"/>
    </source>
</evidence>
<evidence type="ECO:0000313" key="2">
    <source>
        <dbReference type="EMBL" id="OGE26394.1"/>
    </source>
</evidence>
<accession>A0A1F5JCN2</accession>
<feature type="domain" description="Nudix hydrolase" evidence="1">
    <location>
        <begin position="30"/>
        <end position="167"/>
    </location>
</feature>
<dbReference type="Pfam" id="PF00293">
    <property type="entry name" value="NUDIX"/>
    <property type="match status" value="1"/>
</dbReference>
<dbReference type="Gene3D" id="3.90.79.10">
    <property type="entry name" value="Nucleoside Triphosphate Pyrophosphohydrolase"/>
    <property type="match status" value="1"/>
</dbReference>
<gene>
    <name evidence="2" type="ORF">A3C26_01535</name>
</gene>
<dbReference type="InterPro" id="IPR000086">
    <property type="entry name" value="NUDIX_hydrolase_dom"/>
</dbReference>
<dbReference type="GO" id="GO:0004452">
    <property type="term" value="F:isopentenyl-diphosphate delta-isomerase activity"/>
    <property type="evidence" value="ECO:0007669"/>
    <property type="project" value="TreeGrafter"/>
</dbReference>
<dbReference type="PANTHER" id="PTHR10885:SF20">
    <property type="entry name" value="NUDIX HYDROLASE DOMAIN-CONTAINING PROTEIN"/>
    <property type="match status" value="1"/>
</dbReference>